<organism evidence="2 3">
    <name type="scientific">Mytilus coruscus</name>
    <name type="common">Sea mussel</name>
    <dbReference type="NCBI Taxonomy" id="42192"/>
    <lineage>
        <taxon>Eukaryota</taxon>
        <taxon>Metazoa</taxon>
        <taxon>Spiralia</taxon>
        <taxon>Lophotrochozoa</taxon>
        <taxon>Mollusca</taxon>
        <taxon>Bivalvia</taxon>
        <taxon>Autobranchia</taxon>
        <taxon>Pteriomorphia</taxon>
        <taxon>Mytilida</taxon>
        <taxon>Mytiloidea</taxon>
        <taxon>Mytilidae</taxon>
        <taxon>Mytilinae</taxon>
        <taxon>Mytilus</taxon>
    </lineage>
</organism>
<dbReference type="PROSITE" id="PS50948">
    <property type="entry name" value="PAN"/>
    <property type="match status" value="1"/>
</dbReference>
<dbReference type="Proteomes" id="UP000507470">
    <property type="component" value="Unassembled WGS sequence"/>
</dbReference>
<name>A0A6J8ELD5_MYTCO</name>
<keyword evidence="3" id="KW-1185">Reference proteome</keyword>
<proteinExistence type="predicted"/>
<accession>A0A6J8ELD5</accession>
<evidence type="ECO:0000313" key="3">
    <source>
        <dbReference type="Proteomes" id="UP000507470"/>
    </source>
</evidence>
<sequence length="513" mass="57966">MTWIKAYEFCVLEGRRLVYSTNSMHDHMETEYDLSLITIWTIHKVKHETPKGTRFYENVPYTIGYNLDDLESVLCVYFVYEEFKFKGWEADDCKNEVVTHHVLCAEAVNGITAFPKLTFDDEEVVWTEAKRYCEYTNNTLINLFNEIYYVNIVEDLLTVNLTSMISFWSEPPKYLNVTSSVVSDKSVCEFGAGELISHIDNHGFELQLSDESFLDCSNPVHAITCEKQTEMNLFFEMRNSMIENKVLLKNISVSSTVECEEQCITLITYGIYCAGFNYNWTLQVCSLLANLEDCTCYNFVLSKTEGMSAFLVKPYTIIIGEYKPVNELGSTELQIQDNDNTDHIVTNQQATILVKTATTTLPSSRDGDNAAVTIGDYKPTNELGSTEVRIQDNDNTDSMVTNQQPSTLVKTATTTKPTSTIGGNDAGRLLTITMGLICTVSCVVLVYKAAPILHQVKNMELSLADGQITRKKIEEQLNDAFTIEMSDEDGDRILNEVVITRNIPPDCHMDIIN</sequence>
<reference evidence="2 3" key="1">
    <citation type="submission" date="2020-06" db="EMBL/GenBank/DDBJ databases">
        <authorList>
            <person name="Li R."/>
            <person name="Bekaert M."/>
        </authorList>
    </citation>
    <scope>NUCLEOTIDE SEQUENCE [LARGE SCALE GENOMIC DNA]</scope>
    <source>
        <strain evidence="3">wild</strain>
    </source>
</reference>
<gene>
    <name evidence="2" type="ORF">MCOR_53533</name>
</gene>
<dbReference type="Pfam" id="PF00024">
    <property type="entry name" value="PAN_1"/>
    <property type="match status" value="1"/>
</dbReference>
<dbReference type="AlphaFoldDB" id="A0A6J8ELD5"/>
<protein>
    <recommendedName>
        <fullName evidence="1">Apple domain-containing protein</fullName>
    </recommendedName>
</protein>
<evidence type="ECO:0000313" key="2">
    <source>
        <dbReference type="EMBL" id="CAC5421399.1"/>
    </source>
</evidence>
<feature type="domain" description="Apple" evidence="1">
    <location>
        <begin position="225"/>
        <end position="296"/>
    </location>
</feature>
<dbReference type="InterPro" id="IPR003609">
    <property type="entry name" value="Pan_app"/>
</dbReference>
<evidence type="ECO:0000259" key="1">
    <source>
        <dbReference type="PROSITE" id="PS50948"/>
    </source>
</evidence>
<dbReference type="OrthoDB" id="6178999at2759"/>
<dbReference type="EMBL" id="CACVKT020009350">
    <property type="protein sequence ID" value="CAC5421399.1"/>
    <property type="molecule type" value="Genomic_DNA"/>
</dbReference>